<name>A0A0K2UNR1_LEPSM</name>
<sequence length="51" mass="5990">MDKINTYKKSCTLEKLLLSSQNLLFYNNSRKSSQKCLLFPQISKLYNTIVM</sequence>
<evidence type="ECO:0000313" key="1">
    <source>
        <dbReference type="EMBL" id="CDW39873.1"/>
    </source>
</evidence>
<reference evidence="1" key="1">
    <citation type="submission" date="2014-05" db="EMBL/GenBank/DDBJ databases">
        <authorList>
            <person name="Chronopoulou M."/>
        </authorList>
    </citation>
    <scope>NUCLEOTIDE SEQUENCE</scope>
    <source>
        <tissue evidence="1">Whole organism</tissue>
    </source>
</reference>
<accession>A0A0K2UNR1</accession>
<dbReference type="EMBL" id="HACA01022512">
    <property type="protein sequence ID" value="CDW39873.1"/>
    <property type="molecule type" value="Transcribed_RNA"/>
</dbReference>
<proteinExistence type="predicted"/>
<protein>
    <submittedName>
        <fullName evidence="1">Uncharacterized protein</fullName>
    </submittedName>
</protein>
<dbReference type="AlphaFoldDB" id="A0A0K2UNR1"/>
<organism evidence="1">
    <name type="scientific">Lepeophtheirus salmonis</name>
    <name type="common">Salmon louse</name>
    <name type="synonym">Caligus salmonis</name>
    <dbReference type="NCBI Taxonomy" id="72036"/>
    <lineage>
        <taxon>Eukaryota</taxon>
        <taxon>Metazoa</taxon>
        <taxon>Ecdysozoa</taxon>
        <taxon>Arthropoda</taxon>
        <taxon>Crustacea</taxon>
        <taxon>Multicrustacea</taxon>
        <taxon>Hexanauplia</taxon>
        <taxon>Copepoda</taxon>
        <taxon>Siphonostomatoida</taxon>
        <taxon>Caligidae</taxon>
        <taxon>Lepeophtheirus</taxon>
    </lineage>
</organism>